<name>A0A9X9Q351_GULGU</name>
<accession>A0A9X9Q351</accession>
<dbReference type="Proteomes" id="UP000269945">
    <property type="component" value="Unassembled WGS sequence"/>
</dbReference>
<organism evidence="2 3">
    <name type="scientific">Gulo gulo</name>
    <name type="common">Wolverine</name>
    <name type="synonym">Gluton</name>
    <dbReference type="NCBI Taxonomy" id="48420"/>
    <lineage>
        <taxon>Eukaryota</taxon>
        <taxon>Metazoa</taxon>
        <taxon>Chordata</taxon>
        <taxon>Craniata</taxon>
        <taxon>Vertebrata</taxon>
        <taxon>Euteleostomi</taxon>
        <taxon>Mammalia</taxon>
        <taxon>Eutheria</taxon>
        <taxon>Laurasiatheria</taxon>
        <taxon>Carnivora</taxon>
        <taxon>Caniformia</taxon>
        <taxon>Musteloidea</taxon>
        <taxon>Mustelidae</taxon>
        <taxon>Guloninae</taxon>
        <taxon>Gulo</taxon>
    </lineage>
</organism>
<dbReference type="AlphaFoldDB" id="A0A9X9Q351"/>
<reference evidence="2 3" key="1">
    <citation type="submission" date="2018-10" db="EMBL/GenBank/DDBJ databases">
        <authorList>
            <person name="Ekblom R."/>
            <person name="Jareborg N."/>
        </authorList>
    </citation>
    <scope>NUCLEOTIDE SEQUENCE [LARGE SCALE GENOMIC DNA]</scope>
    <source>
        <tissue evidence="2">Muscle</tissue>
    </source>
</reference>
<protein>
    <submittedName>
        <fullName evidence="2">Uncharacterized protein</fullName>
    </submittedName>
</protein>
<gene>
    <name evidence="2" type="ORF">BN2614_LOCUS3</name>
</gene>
<feature type="compositionally biased region" description="Basic and acidic residues" evidence="1">
    <location>
        <begin position="129"/>
        <end position="148"/>
    </location>
</feature>
<sequence length="181" mass="18932">LHHTTTEHASSGVVLTCVFEDQPLVQSPPWGLWGDSPDSGFCPLASTLTIPRVPGPSSKQPPSSSCLLPGAVPTWTLSSPEEAWGPQTGGGPLPRAPGSPPAAPPGSLEHLSCGPRKPRSSWSPAQQPGDRDGGNSGRDHSRCPDCRWGRPGPESVATETQKTQILTSCGDRTDCPRQTAC</sequence>
<feature type="non-terminal residue" evidence="2">
    <location>
        <position position="1"/>
    </location>
</feature>
<proteinExistence type="predicted"/>
<evidence type="ECO:0000256" key="1">
    <source>
        <dbReference type="SAM" id="MobiDB-lite"/>
    </source>
</evidence>
<evidence type="ECO:0000313" key="2">
    <source>
        <dbReference type="EMBL" id="VCW98585.1"/>
    </source>
</evidence>
<feature type="compositionally biased region" description="Low complexity" evidence="1">
    <location>
        <begin position="55"/>
        <end position="69"/>
    </location>
</feature>
<dbReference type="EMBL" id="CYRY02026023">
    <property type="protein sequence ID" value="VCW98585.1"/>
    <property type="molecule type" value="Genomic_DNA"/>
</dbReference>
<feature type="compositionally biased region" description="Pro residues" evidence="1">
    <location>
        <begin position="94"/>
        <end position="104"/>
    </location>
</feature>
<keyword evidence="3" id="KW-1185">Reference proteome</keyword>
<evidence type="ECO:0000313" key="3">
    <source>
        <dbReference type="Proteomes" id="UP000269945"/>
    </source>
</evidence>
<feature type="non-terminal residue" evidence="2">
    <location>
        <position position="181"/>
    </location>
</feature>
<comment type="caution">
    <text evidence="2">The sequence shown here is derived from an EMBL/GenBank/DDBJ whole genome shotgun (WGS) entry which is preliminary data.</text>
</comment>
<feature type="region of interest" description="Disordered" evidence="1">
    <location>
        <begin position="53"/>
        <end position="163"/>
    </location>
</feature>